<dbReference type="SUPFAM" id="SSF46785">
    <property type="entry name" value="Winged helix' DNA-binding domain"/>
    <property type="match status" value="1"/>
</dbReference>
<evidence type="ECO:0000256" key="3">
    <source>
        <dbReference type="ARBA" id="ARBA00023163"/>
    </source>
</evidence>
<dbReference type="PROSITE" id="PS50949">
    <property type="entry name" value="HTH_GNTR"/>
    <property type="match status" value="1"/>
</dbReference>
<gene>
    <name evidence="5" type="ORF">GCM10025867_41590</name>
</gene>
<name>A0ABM8GTY9_9MICO</name>
<feature type="domain" description="HTH gntR-type" evidence="4">
    <location>
        <begin position="9"/>
        <end position="76"/>
    </location>
</feature>
<dbReference type="RefSeq" id="WP_286344580.1">
    <property type="nucleotide sequence ID" value="NZ_AP027732.1"/>
</dbReference>
<dbReference type="SMART" id="SM00345">
    <property type="entry name" value="HTH_GNTR"/>
    <property type="match status" value="1"/>
</dbReference>
<reference evidence="6" key="1">
    <citation type="journal article" date="2019" name="Int. J. Syst. Evol. Microbiol.">
        <title>The Global Catalogue of Microorganisms (GCM) 10K type strain sequencing project: providing services to taxonomists for standard genome sequencing and annotation.</title>
        <authorList>
            <consortium name="The Broad Institute Genomics Platform"/>
            <consortium name="The Broad Institute Genome Sequencing Center for Infectious Disease"/>
            <person name="Wu L."/>
            <person name="Ma J."/>
        </authorList>
    </citation>
    <scope>NUCLEOTIDE SEQUENCE [LARGE SCALE GENOMIC DNA]</scope>
    <source>
        <strain evidence="6">NBRC 108728</strain>
    </source>
</reference>
<dbReference type="PANTHER" id="PTHR43537:SF5">
    <property type="entry name" value="UXU OPERON TRANSCRIPTIONAL REGULATOR"/>
    <property type="match status" value="1"/>
</dbReference>
<dbReference type="PANTHER" id="PTHR43537">
    <property type="entry name" value="TRANSCRIPTIONAL REGULATOR, GNTR FAMILY"/>
    <property type="match status" value="1"/>
</dbReference>
<organism evidence="5 6">
    <name type="scientific">Frondihabitans sucicola</name>
    <dbReference type="NCBI Taxonomy" id="1268041"/>
    <lineage>
        <taxon>Bacteria</taxon>
        <taxon>Bacillati</taxon>
        <taxon>Actinomycetota</taxon>
        <taxon>Actinomycetes</taxon>
        <taxon>Micrococcales</taxon>
        <taxon>Microbacteriaceae</taxon>
        <taxon>Frondihabitans</taxon>
    </lineage>
</organism>
<accession>A0ABM8GTY9</accession>
<evidence type="ECO:0000256" key="2">
    <source>
        <dbReference type="ARBA" id="ARBA00023125"/>
    </source>
</evidence>
<dbReference type="InterPro" id="IPR036388">
    <property type="entry name" value="WH-like_DNA-bd_sf"/>
</dbReference>
<evidence type="ECO:0000259" key="4">
    <source>
        <dbReference type="PROSITE" id="PS50949"/>
    </source>
</evidence>
<evidence type="ECO:0000313" key="5">
    <source>
        <dbReference type="EMBL" id="BDZ51918.1"/>
    </source>
</evidence>
<dbReference type="Proteomes" id="UP001321486">
    <property type="component" value="Chromosome"/>
</dbReference>
<dbReference type="Pfam" id="PF00392">
    <property type="entry name" value="GntR"/>
    <property type="match status" value="1"/>
</dbReference>
<dbReference type="InterPro" id="IPR036390">
    <property type="entry name" value="WH_DNA-bd_sf"/>
</dbReference>
<proteinExistence type="predicted"/>
<evidence type="ECO:0000313" key="6">
    <source>
        <dbReference type="Proteomes" id="UP001321486"/>
    </source>
</evidence>
<dbReference type="CDD" id="cd07377">
    <property type="entry name" value="WHTH_GntR"/>
    <property type="match status" value="1"/>
</dbReference>
<keyword evidence="6" id="KW-1185">Reference proteome</keyword>
<protein>
    <submittedName>
        <fullName evidence="5">GntR family transcriptional regulator</fullName>
    </submittedName>
</protein>
<dbReference type="EMBL" id="AP027732">
    <property type="protein sequence ID" value="BDZ51918.1"/>
    <property type="molecule type" value="Genomic_DNA"/>
</dbReference>
<keyword evidence="1" id="KW-0805">Transcription regulation</keyword>
<dbReference type="InterPro" id="IPR000524">
    <property type="entry name" value="Tscrpt_reg_HTH_GntR"/>
</dbReference>
<sequence>MADDTNSRTLLRERIHGQILRAILDGTLKPGERLRDDELIAWLGTSRAPIREALTQLADLGVVEMSPNRFTKVAQISPRLYAESASVWATLVTRAMHWGILDFPPDQLPILEALNETLRTTQAKDFPPGPTPIDGFVGVIVQHCSNQVLLDSIRVHDPLLQLGVNRYKGFMKTEPIHLYFIELIRRCRDHDVTGFEAGMRAFLSGPMRAYTQEMTGFHGFSDYEGSHGAGSEQ</sequence>
<keyword evidence="3" id="KW-0804">Transcription</keyword>
<keyword evidence="2" id="KW-0238">DNA-binding</keyword>
<dbReference type="Gene3D" id="1.10.10.10">
    <property type="entry name" value="Winged helix-like DNA-binding domain superfamily/Winged helix DNA-binding domain"/>
    <property type="match status" value="1"/>
</dbReference>
<evidence type="ECO:0000256" key="1">
    <source>
        <dbReference type="ARBA" id="ARBA00023015"/>
    </source>
</evidence>